<evidence type="ECO:0000256" key="1">
    <source>
        <dbReference type="ARBA" id="ARBA00004651"/>
    </source>
</evidence>
<protein>
    <submittedName>
        <fullName evidence="9">ABC transporter permease</fullName>
    </submittedName>
</protein>
<feature type="transmembrane region" description="Helical" evidence="6">
    <location>
        <begin position="385"/>
        <end position="407"/>
    </location>
</feature>
<evidence type="ECO:0000256" key="2">
    <source>
        <dbReference type="ARBA" id="ARBA00022475"/>
    </source>
</evidence>
<comment type="subcellular location">
    <subcellularLocation>
        <location evidence="1">Cell membrane</location>
        <topology evidence="1">Multi-pass membrane protein</topology>
    </subcellularLocation>
</comment>
<sequence>MKLTLARKSLWNRRGTVILTLVSLAISVALLLGIDHVRKEARNSFSQTISGTDLIIGARSGSTNLLLYSVFRIGNPTNNITWQSYQDVARQSAVAWTIPITLGDTHRGYRVIGTNNDYFEYFRYGRTNHLQFAAGDRFDGLFDAVVGAEVARALDYELGEQIVINHGGGAVSFVNHGDMPFTITGILAPTGTPVDQSVHISLEAWEAIHIGWERGVPGRTPSPEEVLAMDPERLQPNQLTAFFVGVRSPAQTFALQRAVNNYRGEPLQAVLPGVALSELWQMIGMVENVLLLIALLVLIATLIGMTTTLLASMRERQREMAILRALGASPWLLFLLIELEVFLVTLLGLLFGSLLLWLAVTAAQPMLVSEFGLFISTQVWQLQTLYYGAGVLALALVLGLVPAVVAYRRALADGLAVTR</sequence>
<dbReference type="InterPro" id="IPR025857">
    <property type="entry name" value="MacB_PCD"/>
</dbReference>
<feature type="transmembrane region" description="Helical" evidence="6">
    <location>
        <begin position="332"/>
        <end position="360"/>
    </location>
</feature>
<dbReference type="InterPro" id="IPR051125">
    <property type="entry name" value="ABC-4/HrtB_transporter"/>
</dbReference>
<feature type="transmembrane region" description="Helical" evidence="6">
    <location>
        <begin position="289"/>
        <end position="311"/>
    </location>
</feature>
<proteinExistence type="predicted"/>
<evidence type="ECO:0000259" key="8">
    <source>
        <dbReference type="Pfam" id="PF12704"/>
    </source>
</evidence>
<dbReference type="PANTHER" id="PTHR43738">
    <property type="entry name" value="ABC TRANSPORTER, MEMBRANE PROTEIN"/>
    <property type="match status" value="1"/>
</dbReference>
<name>A0AB38YGK0_9GAMM</name>
<evidence type="ECO:0000256" key="3">
    <source>
        <dbReference type="ARBA" id="ARBA00022692"/>
    </source>
</evidence>
<evidence type="ECO:0000256" key="4">
    <source>
        <dbReference type="ARBA" id="ARBA00022989"/>
    </source>
</evidence>
<dbReference type="PANTHER" id="PTHR43738:SF2">
    <property type="entry name" value="ABC TRANSPORTER PERMEASE"/>
    <property type="match status" value="1"/>
</dbReference>
<dbReference type="InterPro" id="IPR003838">
    <property type="entry name" value="ABC3_permease_C"/>
</dbReference>
<dbReference type="Pfam" id="PF02687">
    <property type="entry name" value="FtsX"/>
    <property type="match status" value="1"/>
</dbReference>
<keyword evidence="5 6" id="KW-0472">Membrane</keyword>
<keyword evidence="4 6" id="KW-1133">Transmembrane helix</keyword>
<dbReference type="RefSeq" id="WP_304995633.1">
    <property type="nucleotide sequence ID" value="NZ_CP101717.1"/>
</dbReference>
<evidence type="ECO:0000313" key="9">
    <source>
        <dbReference type="EMBL" id="WLD58347.1"/>
    </source>
</evidence>
<dbReference type="GO" id="GO:0005886">
    <property type="term" value="C:plasma membrane"/>
    <property type="evidence" value="ECO:0007669"/>
    <property type="project" value="UniProtKB-SubCell"/>
</dbReference>
<evidence type="ECO:0000259" key="7">
    <source>
        <dbReference type="Pfam" id="PF02687"/>
    </source>
</evidence>
<gene>
    <name evidence="9" type="ORF">NFC81_00795</name>
</gene>
<reference evidence="9" key="1">
    <citation type="submission" date="2022-07" db="EMBL/GenBank/DDBJ databases">
        <title>Complete genome sequence of Salinispirillum sp. LH10-3-1 capable of multiple carbohydrate inversion isolated from a soda lake.</title>
        <authorList>
            <person name="Liu J."/>
            <person name="Zhai Y."/>
            <person name="Zhang H."/>
            <person name="Yang H."/>
            <person name="Qu J."/>
            <person name="Li J."/>
        </authorList>
    </citation>
    <scope>NUCLEOTIDE SEQUENCE</scope>
    <source>
        <strain evidence="9">LH 10-3-1</strain>
    </source>
</reference>
<accession>A0AB38YGK0</accession>
<dbReference type="AlphaFoldDB" id="A0AB38YGK0"/>
<evidence type="ECO:0000256" key="6">
    <source>
        <dbReference type="SAM" id="Phobius"/>
    </source>
</evidence>
<dbReference type="EMBL" id="CP101717">
    <property type="protein sequence ID" value="WLD58347.1"/>
    <property type="molecule type" value="Genomic_DNA"/>
</dbReference>
<feature type="domain" description="MacB-like periplasmic core" evidence="8">
    <location>
        <begin position="18"/>
        <end position="260"/>
    </location>
</feature>
<organism evidence="9">
    <name type="scientific">Salinispirillum sp. LH 10-3-1</name>
    <dbReference type="NCBI Taxonomy" id="2952525"/>
    <lineage>
        <taxon>Bacteria</taxon>
        <taxon>Pseudomonadati</taxon>
        <taxon>Pseudomonadota</taxon>
        <taxon>Gammaproteobacteria</taxon>
        <taxon>Oceanospirillales</taxon>
        <taxon>Saccharospirillaceae</taxon>
        <taxon>Salinispirillum</taxon>
    </lineage>
</organism>
<evidence type="ECO:0000256" key="5">
    <source>
        <dbReference type="ARBA" id="ARBA00023136"/>
    </source>
</evidence>
<keyword evidence="3 6" id="KW-0812">Transmembrane</keyword>
<dbReference type="Pfam" id="PF12704">
    <property type="entry name" value="MacB_PCD"/>
    <property type="match status" value="1"/>
</dbReference>
<feature type="domain" description="ABC3 transporter permease C-terminal" evidence="7">
    <location>
        <begin position="292"/>
        <end position="406"/>
    </location>
</feature>
<keyword evidence="2" id="KW-1003">Cell membrane</keyword>